<protein>
    <submittedName>
        <fullName evidence="7">Protein Daple-like</fullName>
    </submittedName>
</protein>
<dbReference type="AlphaFoldDB" id="A0AAD8FRV9"/>
<gene>
    <name evidence="7" type="primary">CCDC88A</name>
    <name evidence="7" type="ORF">AOXY_G28032</name>
</gene>
<dbReference type="PANTHER" id="PTHR18947">
    <property type="entry name" value="HOOK PROTEINS"/>
    <property type="match status" value="1"/>
</dbReference>
<comment type="subcellular location">
    <subcellularLocation>
        <location evidence="1">Cytoplasm</location>
    </subcellularLocation>
</comment>
<dbReference type="GO" id="GO:0008017">
    <property type="term" value="F:microtubule binding"/>
    <property type="evidence" value="ECO:0007669"/>
    <property type="project" value="TreeGrafter"/>
</dbReference>
<accession>A0AAD8FRV9</accession>
<keyword evidence="3 4" id="KW-0175">Coiled coil</keyword>
<dbReference type="Pfam" id="PF19047">
    <property type="entry name" value="HOOK_N"/>
    <property type="match status" value="1"/>
</dbReference>
<evidence type="ECO:0000313" key="7">
    <source>
        <dbReference type="EMBL" id="KAK1154980.1"/>
    </source>
</evidence>
<dbReference type="GO" id="GO:0031122">
    <property type="term" value="P:cytoplasmic microtubule organization"/>
    <property type="evidence" value="ECO:0007669"/>
    <property type="project" value="TreeGrafter"/>
</dbReference>
<dbReference type="Gene3D" id="1.10.418.10">
    <property type="entry name" value="Calponin-like domain"/>
    <property type="match status" value="1"/>
</dbReference>
<dbReference type="GO" id="GO:0005737">
    <property type="term" value="C:cytoplasm"/>
    <property type="evidence" value="ECO:0007669"/>
    <property type="project" value="UniProtKB-SubCell"/>
</dbReference>
<dbReference type="Proteomes" id="UP001230051">
    <property type="component" value="Unassembled WGS sequence"/>
</dbReference>
<evidence type="ECO:0000256" key="2">
    <source>
        <dbReference type="ARBA" id="ARBA00022490"/>
    </source>
</evidence>
<evidence type="ECO:0000313" key="8">
    <source>
        <dbReference type="Proteomes" id="UP001230051"/>
    </source>
</evidence>
<keyword evidence="8" id="KW-1185">Reference proteome</keyword>
<keyword evidence="2" id="KW-0963">Cytoplasm</keyword>
<dbReference type="PANTHER" id="PTHR18947:SF35">
    <property type="entry name" value="COILED-COIL DOMAIN-CONTAINING PROTEIN 88B"/>
    <property type="match status" value="1"/>
</dbReference>
<evidence type="ECO:0000256" key="4">
    <source>
        <dbReference type="SAM" id="Coils"/>
    </source>
</evidence>
<feature type="region of interest" description="Disordered" evidence="5">
    <location>
        <begin position="249"/>
        <end position="307"/>
    </location>
</feature>
<sequence>MAEDLQQLLLIPLPNVAVLGREPLTEAAVDEMKKLLLLLLGCAVQCERKEEFIEQIQMLDIETQTDIATYIQEITLDQHKVLSLQLCDPSELSRAAVQNLFQNLTLQLQSLVRERDAQLERISELMQDNRTLQTQHGTPSPLTPLEAPPVQLADSKARLRAREELEESSEQLLDCKQEVQDLEAELKKLRQENRDLLSEARLARQYRDELDCVRERASRAERLQSEVAGYRERLQGMELYRGKLEEERAYSGPAPGEGSPGGAAGCSEEPRRSLNTGWQRPRPPGEEPERRRGLREPRSPSVSRSVISSPVIGCWERSRRTWSCAGG</sequence>
<feature type="domain" description="HOOK N-terminal" evidence="6">
    <location>
        <begin position="27"/>
        <end position="73"/>
    </location>
</feature>
<evidence type="ECO:0000259" key="6">
    <source>
        <dbReference type="Pfam" id="PF19047"/>
    </source>
</evidence>
<dbReference type="GO" id="GO:0030705">
    <property type="term" value="P:cytoskeleton-dependent intracellular transport"/>
    <property type="evidence" value="ECO:0007669"/>
    <property type="project" value="InterPro"/>
</dbReference>
<dbReference type="GO" id="GO:0005813">
    <property type="term" value="C:centrosome"/>
    <property type="evidence" value="ECO:0007669"/>
    <property type="project" value="TreeGrafter"/>
</dbReference>
<organism evidence="7 8">
    <name type="scientific">Acipenser oxyrinchus oxyrinchus</name>
    <dbReference type="NCBI Taxonomy" id="40147"/>
    <lineage>
        <taxon>Eukaryota</taxon>
        <taxon>Metazoa</taxon>
        <taxon>Chordata</taxon>
        <taxon>Craniata</taxon>
        <taxon>Vertebrata</taxon>
        <taxon>Euteleostomi</taxon>
        <taxon>Actinopterygii</taxon>
        <taxon>Chondrostei</taxon>
        <taxon>Acipenseriformes</taxon>
        <taxon>Acipenseridae</taxon>
        <taxon>Acipenser</taxon>
    </lineage>
</organism>
<evidence type="ECO:0000256" key="3">
    <source>
        <dbReference type="ARBA" id="ARBA00023054"/>
    </source>
</evidence>
<dbReference type="InterPro" id="IPR036872">
    <property type="entry name" value="CH_dom_sf"/>
</dbReference>
<evidence type="ECO:0000256" key="5">
    <source>
        <dbReference type="SAM" id="MobiDB-lite"/>
    </source>
</evidence>
<name>A0AAD8FRV9_ACIOX</name>
<evidence type="ECO:0000256" key="1">
    <source>
        <dbReference type="ARBA" id="ARBA00004496"/>
    </source>
</evidence>
<proteinExistence type="predicted"/>
<dbReference type="SUPFAM" id="SSF116907">
    <property type="entry name" value="Hook domain"/>
    <property type="match status" value="1"/>
</dbReference>
<comment type="caution">
    <text evidence="7">The sequence shown here is derived from an EMBL/GenBank/DDBJ whole genome shotgun (WGS) entry which is preliminary data.</text>
</comment>
<feature type="coiled-coil region" evidence="4">
    <location>
        <begin position="94"/>
        <end position="223"/>
    </location>
</feature>
<dbReference type="EMBL" id="JAGXEW010000033">
    <property type="protein sequence ID" value="KAK1154980.1"/>
    <property type="molecule type" value="Genomic_DNA"/>
</dbReference>
<reference evidence="7" key="1">
    <citation type="submission" date="2022-02" db="EMBL/GenBank/DDBJ databases">
        <title>Atlantic sturgeon de novo genome assembly.</title>
        <authorList>
            <person name="Stock M."/>
            <person name="Klopp C."/>
            <person name="Guiguen Y."/>
            <person name="Cabau C."/>
            <person name="Parinello H."/>
            <person name="Santidrian Yebra-Pimentel E."/>
            <person name="Kuhl H."/>
            <person name="Dirks R.P."/>
            <person name="Guessner J."/>
            <person name="Wuertz S."/>
            <person name="Du K."/>
            <person name="Schartl M."/>
        </authorList>
    </citation>
    <scope>NUCLEOTIDE SEQUENCE</scope>
    <source>
        <strain evidence="7">STURGEONOMICS-FGT-2020</strain>
        <tissue evidence="7">Whole blood</tissue>
    </source>
</reference>
<feature type="compositionally biased region" description="Basic and acidic residues" evidence="5">
    <location>
        <begin position="283"/>
        <end position="298"/>
    </location>
</feature>
<dbReference type="GO" id="GO:0051959">
    <property type="term" value="F:dynein light intermediate chain binding"/>
    <property type="evidence" value="ECO:0007669"/>
    <property type="project" value="TreeGrafter"/>
</dbReference>
<dbReference type="InterPro" id="IPR043936">
    <property type="entry name" value="HOOK_N"/>
</dbReference>